<comment type="caution">
    <text evidence="9">The sequence shown here is derived from an EMBL/GenBank/DDBJ whole genome shotgun (WGS) entry which is preliminary data.</text>
</comment>
<organism evidence="9 10">
    <name type="scientific">Streptomyces griseoruber</name>
    <dbReference type="NCBI Taxonomy" id="1943"/>
    <lineage>
        <taxon>Bacteria</taxon>
        <taxon>Bacillati</taxon>
        <taxon>Actinomycetota</taxon>
        <taxon>Actinomycetes</taxon>
        <taxon>Kitasatosporales</taxon>
        <taxon>Streptomycetaceae</taxon>
        <taxon>Streptomyces</taxon>
    </lineage>
</organism>
<dbReference type="RefSeq" id="WP_055636285.1">
    <property type="nucleotide sequence ID" value="NZ_KQ948767.1"/>
</dbReference>
<keyword evidence="5 8" id="KW-0812">Transmembrane</keyword>
<feature type="transmembrane region" description="Helical" evidence="8">
    <location>
        <begin position="331"/>
        <end position="349"/>
    </location>
</feature>
<dbReference type="SUPFAM" id="SSF81345">
    <property type="entry name" value="ABC transporter involved in vitamin B12 uptake, BtuC"/>
    <property type="match status" value="1"/>
</dbReference>
<evidence type="ECO:0000256" key="4">
    <source>
        <dbReference type="ARBA" id="ARBA00022475"/>
    </source>
</evidence>
<dbReference type="EMBL" id="LMWW01000018">
    <property type="protein sequence ID" value="KUN84271.1"/>
    <property type="molecule type" value="Genomic_DNA"/>
</dbReference>
<feature type="transmembrane region" description="Helical" evidence="8">
    <location>
        <begin position="85"/>
        <end position="106"/>
    </location>
</feature>
<dbReference type="Gene3D" id="1.10.3470.10">
    <property type="entry name" value="ABC transporter involved in vitamin B12 uptake, BtuC"/>
    <property type="match status" value="1"/>
</dbReference>
<dbReference type="InterPro" id="IPR037294">
    <property type="entry name" value="ABC_BtuC-like"/>
</dbReference>
<proteinExistence type="inferred from homology"/>
<evidence type="ECO:0000256" key="8">
    <source>
        <dbReference type="SAM" id="Phobius"/>
    </source>
</evidence>
<dbReference type="InterPro" id="IPR000522">
    <property type="entry name" value="ABC_transptr_permease_BtuC"/>
</dbReference>
<dbReference type="Pfam" id="PF01032">
    <property type="entry name" value="FecCD"/>
    <property type="match status" value="1"/>
</dbReference>
<evidence type="ECO:0000256" key="1">
    <source>
        <dbReference type="ARBA" id="ARBA00004651"/>
    </source>
</evidence>
<comment type="similarity">
    <text evidence="2">Belongs to the binding-protein-dependent transport system permease family. FecCD subfamily.</text>
</comment>
<dbReference type="GO" id="GO:0022857">
    <property type="term" value="F:transmembrane transporter activity"/>
    <property type="evidence" value="ECO:0007669"/>
    <property type="project" value="InterPro"/>
</dbReference>
<keyword evidence="4" id="KW-1003">Cell membrane</keyword>
<keyword evidence="3" id="KW-0813">Transport</keyword>
<reference evidence="9 10" key="1">
    <citation type="submission" date="2015-10" db="EMBL/GenBank/DDBJ databases">
        <title>Draft genome sequence of Streptomyces griseoruber DSM 40281, type strain for the species Streptomyces griseoruber.</title>
        <authorList>
            <person name="Ruckert C."/>
            <person name="Winkler A."/>
            <person name="Kalinowski J."/>
            <person name="Kampfer P."/>
            <person name="Glaeser S."/>
        </authorList>
    </citation>
    <scope>NUCLEOTIDE SEQUENCE [LARGE SCALE GENOMIC DNA]</scope>
    <source>
        <strain evidence="9 10">DSM 40281</strain>
    </source>
</reference>
<dbReference type="STRING" id="1943.AQJ64_16065"/>
<dbReference type="PANTHER" id="PTHR30472:SF67">
    <property type="entry name" value="PERMEASE OF ABC TRANSPORTER-RELATED"/>
    <property type="match status" value="1"/>
</dbReference>
<evidence type="ECO:0000256" key="5">
    <source>
        <dbReference type="ARBA" id="ARBA00022692"/>
    </source>
</evidence>
<comment type="subcellular location">
    <subcellularLocation>
        <location evidence="1">Cell membrane</location>
        <topology evidence="1">Multi-pass membrane protein</topology>
    </subcellularLocation>
</comment>
<feature type="transmembrane region" description="Helical" evidence="8">
    <location>
        <begin position="21"/>
        <end position="44"/>
    </location>
</feature>
<evidence type="ECO:0000256" key="3">
    <source>
        <dbReference type="ARBA" id="ARBA00022448"/>
    </source>
</evidence>
<keyword evidence="6 8" id="KW-1133">Transmembrane helix</keyword>
<dbReference type="GO" id="GO:0033214">
    <property type="term" value="P:siderophore-iron import into cell"/>
    <property type="evidence" value="ECO:0007669"/>
    <property type="project" value="TreeGrafter"/>
</dbReference>
<evidence type="ECO:0000256" key="6">
    <source>
        <dbReference type="ARBA" id="ARBA00022989"/>
    </source>
</evidence>
<dbReference type="AlphaFoldDB" id="A0A117RD62"/>
<dbReference type="OrthoDB" id="9782305at2"/>
<protein>
    <submittedName>
        <fullName evidence="9">ABC transporter permease</fullName>
    </submittedName>
</protein>
<gene>
    <name evidence="9" type="ORF">AQJ64_16065</name>
</gene>
<dbReference type="GO" id="GO:0005886">
    <property type="term" value="C:plasma membrane"/>
    <property type="evidence" value="ECO:0007669"/>
    <property type="project" value="UniProtKB-SubCell"/>
</dbReference>
<evidence type="ECO:0000256" key="2">
    <source>
        <dbReference type="ARBA" id="ARBA00007935"/>
    </source>
</evidence>
<keyword evidence="10" id="KW-1185">Reference proteome</keyword>
<feature type="transmembrane region" description="Helical" evidence="8">
    <location>
        <begin position="113"/>
        <end position="133"/>
    </location>
</feature>
<feature type="transmembrane region" description="Helical" evidence="8">
    <location>
        <begin position="139"/>
        <end position="160"/>
    </location>
</feature>
<accession>A0A117RD62</accession>
<feature type="transmembrane region" description="Helical" evidence="8">
    <location>
        <begin position="303"/>
        <end position="325"/>
    </location>
</feature>
<dbReference type="Proteomes" id="UP000052982">
    <property type="component" value="Unassembled WGS sequence"/>
</dbReference>
<name>A0A117RD62_9ACTN</name>
<evidence type="ECO:0000313" key="10">
    <source>
        <dbReference type="Proteomes" id="UP000052982"/>
    </source>
</evidence>
<sequence>MQRTLGRPDALSRRPHLVAGRATVLLYVTLAVALMAAVTAAVSLGTVTVPARDVWQVILRHIFGDTGGLDPLQNQIVWDLRLPRVLVAAVVGASLSVIGVGLQALVRNPLADPYMLGITPGASLGAVLVLAIGSAALHGLGVTGGAFAAAVLTMAAVFLIAQRSGQLTDTRLILAGVAVGYLAVAATSFVQLQTNPNQLAGIMFWLMGSLAGAAWSDLRIPAVALALGVVWLFTQGRALNALMIGDDAAAGLGIDVHRFRRRLLVVTSLMTATVVVVAGGLGFVGLMIPHIARLVVGAEHRRVLPTSLLVGATFLVLVDLASRTVARPDELPAGIFTAGIGVPVLLWLLQRTGRGEGS</sequence>
<evidence type="ECO:0000256" key="7">
    <source>
        <dbReference type="ARBA" id="ARBA00023136"/>
    </source>
</evidence>
<feature type="transmembrane region" description="Helical" evidence="8">
    <location>
        <begin position="263"/>
        <end position="291"/>
    </location>
</feature>
<dbReference type="FunFam" id="1.10.3470.10:FF:000001">
    <property type="entry name" value="Vitamin B12 ABC transporter permease BtuC"/>
    <property type="match status" value="1"/>
</dbReference>
<feature type="transmembrane region" description="Helical" evidence="8">
    <location>
        <begin position="222"/>
        <end position="243"/>
    </location>
</feature>
<dbReference type="CDD" id="cd06550">
    <property type="entry name" value="TM_ABC_iron-siderophores_like"/>
    <property type="match status" value="1"/>
</dbReference>
<evidence type="ECO:0000313" key="9">
    <source>
        <dbReference type="EMBL" id="KUN84271.1"/>
    </source>
</evidence>
<keyword evidence="7 8" id="KW-0472">Membrane</keyword>
<dbReference type="PANTHER" id="PTHR30472">
    <property type="entry name" value="FERRIC ENTEROBACTIN TRANSPORT SYSTEM PERMEASE PROTEIN"/>
    <property type="match status" value="1"/>
</dbReference>
<feature type="transmembrane region" description="Helical" evidence="8">
    <location>
        <begin position="172"/>
        <end position="192"/>
    </location>
</feature>